<dbReference type="InterPro" id="IPR013087">
    <property type="entry name" value="Znf_C2H2_type"/>
</dbReference>
<feature type="compositionally biased region" description="Basic residues" evidence="1">
    <location>
        <begin position="232"/>
        <end position="246"/>
    </location>
</feature>
<dbReference type="AlphaFoldDB" id="A0A6A4WZY0"/>
<feature type="region of interest" description="Disordered" evidence="1">
    <location>
        <begin position="640"/>
        <end position="664"/>
    </location>
</feature>
<organism evidence="3 4">
    <name type="scientific">Amphibalanus amphitrite</name>
    <name type="common">Striped barnacle</name>
    <name type="synonym">Balanus amphitrite</name>
    <dbReference type="NCBI Taxonomy" id="1232801"/>
    <lineage>
        <taxon>Eukaryota</taxon>
        <taxon>Metazoa</taxon>
        <taxon>Ecdysozoa</taxon>
        <taxon>Arthropoda</taxon>
        <taxon>Crustacea</taxon>
        <taxon>Multicrustacea</taxon>
        <taxon>Cirripedia</taxon>
        <taxon>Thoracica</taxon>
        <taxon>Thoracicalcarea</taxon>
        <taxon>Balanomorpha</taxon>
        <taxon>Balanoidea</taxon>
        <taxon>Balanidae</taxon>
        <taxon>Amphibalaninae</taxon>
        <taxon>Amphibalanus</taxon>
    </lineage>
</organism>
<feature type="compositionally biased region" description="Low complexity" evidence="1">
    <location>
        <begin position="287"/>
        <end position="300"/>
    </location>
</feature>
<sequence length="893" mass="89317">MRPIRYGHPVTYPESVSDMCVGTDGLVSRGTLLEPDSLGPCEPGTTVNLEGIVWQETQGGVLVVNVTWRGKTYVGTLLDYTRHHDWAPPRFNDSPTAELESRSGKGRGKRGRGAASAPEPTVAETRASAQSKLRSQSKGRRSTANSAGANFTAPASPVKRKGRAADREPAAADRTPNKRSRTSSNTSLSEPASSAPGTPEPAAAAPPSPAPTPPAATTPAPLIECPESGCSKKYRHVNGLKYHQSHAHSNGLSEGERETGDSSPESPAASKTPPSSAGVGGRHGPDPDGAADPAGGAALARSGDGVGGAGHVTAVTPQSQLTGLSAPPPPPPPPPVAGEPPAAEPRPTHAKVQISDSNGNVKTSGVLRFGPTAVPTASAAAGPGPALLAGGPAPLRAAASVYQPAAPPPALGAVSRPSAAAAAVTTAARTVPVMAAVDAAKYKPKSVAARVATPALPVVTVPPASGGFGQSVAHLKPIQPKPTILGETSAINPALESLRKDKERPKKRRKENGARTPDASPRPEGVDPSRLAPRTAPGVVSGSVVPPVVSSLPLGVGAGAVSSGVPTGAVGPAERPSRDGTASPAYSDISDDGAPVDASGRPAPAGIAAADKKELPGALPPSSVYYRSFFSPPGVYVPPPAAGKPGADGVDSKEGARGPPPAGEYAGGQLSYLSYPYLPAAYPYPAIDPAGYPLPMMADPKYKAALAGERPAVSWRPNGRPPTSSAGPAPPPTTAADKRPADAAALAARAAAYGYPFGLPGMPSLPYGPVLLNGGYPARFPVSSAAAVSAAPEDLSRAATTAASRASEVSSAAVRGAPYPPPPAHRLLEVPDRARTTASAAPASSGAAVRAGSPGSPLSAPLRPGLGFPPPGGYHPFTGVPGGGPSPSFAPIK</sequence>
<feature type="compositionally biased region" description="Polar residues" evidence="1">
    <location>
        <begin position="354"/>
        <end position="363"/>
    </location>
</feature>
<dbReference type="PROSITE" id="PS00028">
    <property type="entry name" value="ZINC_FINGER_C2H2_1"/>
    <property type="match status" value="1"/>
</dbReference>
<dbReference type="InterPro" id="IPR040010">
    <property type="entry name" value="ZN608/ZN609"/>
</dbReference>
<keyword evidence="4" id="KW-1185">Reference proteome</keyword>
<accession>A0A6A4WZY0</accession>
<comment type="caution">
    <text evidence="3">The sequence shown here is derived from an EMBL/GenBank/DDBJ whole genome shotgun (WGS) entry which is preliminary data.</text>
</comment>
<evidence type="ECO:0000259" key="2">
    <source>
        <dbReference type="PROSITE" id="PS00028"/>
    </source>
</evidence>
<feature type="compositionally biased region" description="Low complexity" evidence="1">
    <location>
        <begin position="262"/>
        <end position="277"/>
    </location>
</feature>
<dbReference type="EMBL" id="VIIS01000161">
    <property type="protein sequence ID" value="KAF0312555.1"/>
    <property type="molecule type" value="Genomic_DNA"/>
</dbReference>
<feature type="region of interest" description="Disordered" evidence="1">
    <location>
        <begin position="712"/>
        <end position="741"/>
    </location>
</feature>
<evidence type="ECO:0000256" key="1">
    <source>
        <dbReference type="SAM" id="MobiDB-lite"/>
    </source>
</evidence>
<feature type="region of interest" description="Disordered" evidence="1">
    <location>
        <begin position="483"/>
        <end position="544"/>
    </location>
</feature>
<feature type="region of interest" description="Disordered" evidence="1">
    <location>
        <begin position="834"/>
        <end position="893"/>
    </location>
</feature>
<feature type="compositionally biased region" description="Pro residues" evidence="1">
    <location>
        <begin position="326"/>
        <end position="344"/>
    </location>
</feature>
<feature type="region of interest" description="Disordered" evidence="1">
    <location>
        <begin position="85"/>
        <end position="366"/>
    </location>
</feature>
<dbReference type="GO" id="GO:0006357">
    <property type="term" value="P:regulation of transcription by RNA polymerase II"/>
    <property type="evidence" value="ECO:0007669"/>
    <property type="project" value="TreeGrafter"/>
</dbReference>
<feature type="compositionally biased region" description="Low complexity" evidence="1">
    <location>
        <begin position="189"/>
        <end position="203"/>
    </location>
</feature>
<dbReference type="PANTHER" id="PTHR21564:SF5">
    <property type="entry name" value="SCRIBBLER, ISOFORM J"/>
    <property type="match status" value="1"/>
</dbReference>
<feature type="region of interest" description="Disordered" evidence="1">
    <location>
        <begin position="567"/>
        <end position="604"/>
    </location>
</feature>
<feature type="compositionally biased region" description="Pro residues" evidence="1">
    <location>
        <begin position="204"/>
        <end position="216"/>
    </location>
</feature>
<gene>
    <name evidence="3" type="primary">ZNF609</name>
    <name evidence="3" type="ORF">FJT64_016704</name>
</gene>
<feature type="domain" description="C2H2-type" evidence="2">
    <location>
        <begin position="225"/>
        <end position="248"/>
    </location>
</feature>
<name>A0A6A4WZY0_AMPAM</name>
<reference evidence="3 4" key="1">
    <citation type="submission" date="2019-07" db="EMBL/GenBank/DDBJ databases">
        <title>Draft genome assembly of a fouling barnacle, Amphibalanus amphitrite (Darwin, 1854): The first reference genome for Thecostraca.</title>
        <authorList>
            <person name="Kim W."/>
        </authorList>
    </citation>
    <scope>NUCLEOTIDE SEQUENCE [LARGE SCALE GENOMIC DNA]</scope>
    <source>
        <strain evidence="3">SNU_AA5</strain>
        <tissue evidence="3">Soma without cirri and trophi</tissue>
    </source>
</reference>
<dbReference type="PANTHER" id="PTHR21564">
    <property type="entry name" value="BRAKELESS PROTEIN"/>
    <property type="match status" value="1"/>
</dbReference>
<proteinExistence type="predicted"/>
<dbReference type="GO" id="GO:0005634">
    <property type="term" value="C:nucleus"/>
    <property type="evidence" value="ECO:0007669"/>
    <property type="project" value="TreeGrafter"/>
</dbReference>
<evidence type="ECO:0000313" key="3">
    <source>
        <dbReference type="EMBL" id="KAF0312555.1"/>
    </source>
</evidence>
<dbReference type="Proteomes" id="UP000440578">
    <property type="component" value="Unassembled WGS sequence"/>
</dbReference>
<protein>
    <submittedName>
        <fullName evidence="3">Zinc finger protein 609</fullName>
    </submittedName>
</protein>
<evidence type="ECO:0000313" key="4">
    <source>
        <dbReference type="Proteomes" id="UP000440578"/>
    </source>
</evidence>
<feature type="compositionally biased region" description="Low complexity" evidence="1">
    <location>
        <begin position="836"/>
        <end position="866"/>
    </location>
</feature>
<dbReference type="OrthoDB" id="5863628at2759"/>